<dbReference type="GO" id="GO:0030295">
    <property type="term" value="F:protein kinase activator activity"/>
    <property type="evidence" value="ECO:0007669"/>
    <property type="project" value="TreeGrafter"/>
</dbReference>
<dbReference type="GO" id="GO:0007234">
    <property type="term" value="P:osmosensory signaling via phosphorelay pathway"/>
    <property type="evidence" value="ECO:0007669"/>
    <property type="project" value="TreeGrafter"/>
</dbReference>
<evidence type="ECO:0000259" key="9">
    <source>
        <dbReference type="PROSITE" id="PS50109"/>
    </source>
</evidence>
<dbReference type="Pfam" id="PF13589">
    <property type="entry name" value="HATPase_c_3"/>
    <property type="match status" value="1"/>
</dbReference>
<dbReference type="PANTHER" id="PTHR42878:SF14">
    <property type="entry name" value="OSMOLARITY TWO-COMPONENT SYSTEM PROTEIN SSK1"/>
    <property type="match status" value="1"/>
</dbReference>
<evidence type="ECO:0000256" key="8">
    <source>
        <dbReference type="ARBA" id="ARBA00023012"/>
    </source>
</evidence>
<evidence type="ECO:0000256" key="1">
    <source>
        <dbReference type="ARBA" id="ARBA00000085"/>
    </source>
</evidence>
<dbReference type="Pfam" id="PF02518">
    <property type="entry name" value="HATPase_c"/>
    <property type="match status" value="1"/>
</dbReference>
<sequence length="800" mass="93011">MNNEMINLTAAARVIYQLGEELISDEFVALAELIKNSYDADATMVKVNIDTSAITPHGQGIISIEDNGNGMTYKLLTKVFLRISTNFKKVEKYSPFYKRRVLGEKGLGRLSIQRLGNHITIITSPKIDRLKDIITEEEQKFYEEYNKYTLEIDWNKEFQDGEKNLSDIQAQCNYTFEPSATKGTKLIIQGIRNLGFWDLDKKTETRIKSEIFGLVSPFTQQNNQKFIIKMKIDNKSISNQVIDEEILSIISDISVKINFNKCELNLEVEYKKKYFDRIANKLIKEMKTNGFDVEILKDYQDKIDSIQINLLDNEYLKYYPYLKNIMLQKLNESIFANPGNFTGMLYVLEQSANAIKETLPILGNYGKPFSTTKEVKSVWEAARGVYLFRNEFRILPYGPEIDWLDFNKRATREKANAYKEHTVSGYIQLDSVSSENLKEQTNRLGLIKDEYGTNFLVIVRDIIAGILFEKDRLTRAKIKSEPFNGEESEVYSLDKNIIFKRKKNIASEKTKVYEEVEKQISIMAHKNVEPQEVSLVINNLNKIKKMEEEQQKERKQIIFEYEKEIRTLKTLVGLAGQGIIIETLTHELNKISKNIKYNTHEGKKVMNSLDIDDLTKNNILNLQNSNLHELIFLDQQLEHLEPTYKKNRLSIHELNFKKFFEDVYISDGVMSRKAKENNTSVVLSGDDFYINSNKGVLITIFDNLFINSLYWLESFTEDFRSIYINLYSSDRIIEFYDSGYGIHPDIVNLLFEPYQSMKPEGRGLGLYICRELLKGLKGKIELDMIHKNKYGNYYKIIISF</sequence>
<proteinExistence type="predicted"/>
<dbReference type="EC" id="2.7.13.3" evidence="3"/>
<dbReference type="PROSITE" id="PS50109">
    <property type="entry name" value="HIS_KIN"/>
    <property type="match status" value="1"/>
</dbReference>
<comment type="subcellular location">
    <subcellularLocation>
        <location evidence="2">Membrane</location>
    </subcellularLocation>
</comment>
<dbReference type="Gene3D" id="3.30.565.10">
    <property type="entry name" value="Histidine kinase-like ATPase, C-terminal domain"/>
    <property type="match status" value="2"/>
</dbReference>
<evidence type="ECO:0000256" key="4">
    <source>
        <dbReference type="ARBA" id="ARBA00022679"/>
    </source>
</evidence>
<dbReference type="InterPro" id="IPR004358">
    <property type="entry name" value="Sig_transdc_His_kin-like_C"/>
</dbReference>
<keyword evidence="4" id="KW-0808">Transferase</keyword>
<dbReference type="GO" id="GO:0004673">
    <property type="term" value="F:protein histidine kinase activity"/>
    <property type="evidence" value="ECO:0007669"/>
    <property type="project" value="UniProtKB-EC"/>
</dbReference>
<evidence type="ECO:0000256" key="6">
    <source>
        <dbReference type="ARBA" id="ARBA00022777"/>
    </source>
</evidence>
<evidence type="ECO:0000256" key="3">
    <source>
        <dbReference type="ARBA" id="ARBA00012438"/>
    </source>
</evidence>
<evidence type="ECO:0000313" key="10">
    <source>
        <dbReference type="EMBL" id="WDV09168.1"/>
    </source>
</evidence>
<feature type="domain" description="Histidine kinase" evidence="9">
    <location>
        <begin position="583"/>
        <end position="800"/>
    </location>
</feature>
<dbReference type="InterPro" id="IPR003594">
    <property type="entry name" value="HATPase_dom"/>
</dbReference>
<dbReference type="InterPro" id="IPR036890">
    <property type="entry name" value="HATPase_C_sf"/>
</dbReference>
<dbReference type="PRINTS" id="PR00344">
    <property type="entry name" value="BCTRLSENSOR"/>
</dbReference>
<organism evidence="10 11">
    <name type="scientific">Lysinibacillus irui</name>
    <dbReference type="NCBI Taxonomy" id="2998077"/>
    <lineage>
        <taxon>Bacteria</taxon>
        <taxon>Bacillati</taxon>
        <taxon>Bacillota</taxon>
        <taxon>Bacilli</taxon>
        <taxon>Bacillales</taxon>
        <taxon>Bacillaceae</taxon>
        <taxon>Lysinibacillus</taxon>
    </lineage>
</organism>
<evidence type="ECO:0000313" key="11">
    <source>
        <dbReference type="Proteomes" id="UP001219585"/>
    </source>
</evidence>
<gene>
    <name evidence="10" type="ORF">OU989_21310</name>
</gene>
<evidence type="ECO:0000256" key="2">
    <source>
        <dbReference type="ARBA" id="ARBA00004370"/>
    </source>
</evidence>
<dbReference type="Proteomes" id="UP001219585">
    <property type="component" value="Chromosome"/>
</dbReference>
<comment type="catalytic activity">
    <reaction evidence="1">
        <text>ATP + protein L-histidine = ADP + protein N-phospho-L-histidine.</text>
        <dbReference type="EC" id="2.7.13.3"/>
    </reaction>
</comment>
<dbReference type="KEGG" id="liu:OU989_21310"/>
<keyword evidence="6" id="KW-0418">Kinase</keyword>
<dbReference type="AlphaFoldDB" id="A0AAJ5RVQ6"/>
<dbReference type="RefSeq" id="WP_274797395.1">
    <property type="nucleotide sequence ID" value="NZ_CP113527.1"/>
</dbReference>
<dbReference type="InterPro" id="IPR050351">
    <property type="entry name" value="BphY/WalK/GraS-like"/>
</dbReference>
<dbReference type="GO" id="GO:0005524">
    <property type="term" value="F:ATP binding"/>
    <property type="evidence" value="ECO:0007669"/>
    <property type="project" value="UniProtKB-KW"/>
</dbReference>
<dbReference type="InterPro" id="IPR005467">
    <property type="entry name" value="His_kinase_dom"/>
</dbReference>
<protein>
    <recommendedName>
        <fullName evidence="3">histidine kinase</fullName>
        <ecNumber evidence="3">2.7.13.3</ecNumber>
    </recommendedName>
</protein>
<dbReference type="SUPFAM" id="SSF55874">
    <property type="entry name" value="ATPase domain of HSP90 chaperone/DNA topoisomerase II/histidine kinase"/>
    <property type="match status" value="2"/>
</dbReference>
<reference evidence="10" key="1">
    <citation type="submission" date="2022-11" db="EMBL/GenBank/DDBJ databases">
        <title>Lysinibacillus irui.</title>
        <authorList>
            <person name="Akintayo S.O."/>
        </authorList>
    </citation>
    <scope>NUCLEOTIDE SEQUENCE</scope>
    <source>
        <strain evidence="10">IRB4-01</strain>
    </source>
</reference>
<name>A0AAJ5RVQ6_9BACI</name>
<dbReference type="EMBL" id="CP113527">
    <property type="protein sequence ID" value="WDV09168.1"/>
    <property type="molecule type" value="Genomic_DNA"/>
</dbReference>
<keyword evidence="8" id="KW-0902">Two-component regulatory system</keyword>
<dbReference type="PANTHER" id="PTHR42878">
    <property type="entry name" value="TWO-COMPONENT HISTIDINE KINASE"/>
    <property type="match status" value="1"/>
</dbReference>
<keyword evidence="5" id="KW-0547">Nucleotide-binding</keyword>
<dbReference type="GO" id="GO:0000156">
    <property type="term" value="F:phosphorelay response regulator activity"/>
    <property type="evidence" value="ECO:0007669"/>
    <property type="project" value="TreeGrafter"/>
</dbReference>
<keyword evidence="7 10" id="KW-0067">ATP-binding</keyword>
<evidence type="ECO:0000256" key="5">
    <source>
        <dbReference type="ARBA" id="ARBA00022741"/>
    </source>
</evidence>
<evidence type="ECO:0000256" key="7">
    <source>
        <dbReference type="ARBA" id="ARBA00022840"/>
    </source>
</evidence>
<accession>A0AAJ5RVQ6</accession>
<dbReference type="SMART" id="SM00387">
    <property type="entry name" value="HATPase_c"/>
    <property type="match status" value="1"/>
</dbReference>